<feature type="compositionally biased region" description="Polar residues" evidence="1">
    <location>
        <begin position="1"/>
        <end position="17"/>
    </location>
</feature>
<dbReference type="Proteomes" id="UP001153269">
    <property type="component" value="Unassembled WGS sequence"/>
</dbReference>
<reference evidence="2" key="1">
    <citation type="submission" date="2020-03" db="EMBL/GenBank/DDBJ databases">
        <authorList>
            <person name="Weist P."/>
        </authorList>
    </citation>
    <scope>NUCLEOTIDE SEQUENCE</scope>
</reference>
<sequence length="120" mass="13102">MSSVSQGVHAAQPNSFLKRSPQSSEGQRSRPQQSSGQREVKGTASSRQSPADGQSLQECQTSNLHSDVGTRSHFHTVARRALQSVCPFSRWKQGSAAPVLGPDGTERGMKEKDKRRGEKR</sequence>
<gene>
    <name evidence="2" type="ORF">PLEPLA_LOCUS5345</name>
</gene>
<feature type="region of interest" description="Disordered" evidence="1">
    <location>
        <begin position="85"/>
        <end position="120"/>
    </location>
</feature>
<organism evidence="2 3">
    <name type="scientific">Pleuronectes platessa</name>
    <name type="common">European plaice</name>
    <dbReference type="NCBI Taxonomy" id="8262"/>
    <lineage>
        <taxon>Eukaryota</taxon>
        <taxon>Metazoa</taxon>
        <taxon>Chordata</taxon>
        <taxon>Craniata</taxon>
        <taxon>Vertebrata</taxon>
        <taxon>Euteleostomi</taxon>
        <taxon>Actinopterygii</taxon>
        <taxon>Neopterygii</taxon>
        <taxon>Teleostei</taxon>
        <taxon>Neoteleostei</taxon>
        <taxon>Acanthomorphata</taxon>
        <taxon>Carangaria</taxon>
        <taxon>Pleuronectiformes</taxon>
        <taxon>Pleuronectoidei</taxon>
        <taxon>Pleuronectidae</taxon>
        <taxon>Pleuronectes</taxon>
    </lineage>
</organism>
<evidence type="ECO:0000256" key="1">
    <source>
        <dbReference type="SAM" id="MobiDB-lite"/>
    </source>
</evidence>
<accession>A0A9N7Y431</accession>
<feature type="compositionally biased region" description="Low complexity" evidence="1">
    <location>
        <begin position="19"/>
        <end position="37"/>
    </location>
</feature>
<feature type="compositionally biased region" description="Polar residues" evidence="1">
    <location>
        <begin position="43"/>
        <end position="65"/>
    </location>
</feature>
<comment type="caution">
    <text evidence="2">The sequence shown here is derived from an EMBL/GenBank/DDBJ whole genome shotgun (WGS) entry which is preliminary data.</text>
</comment>
<protein>
    <submittedName>
        <fullName evidence="2">Uncharacterized protein</fullName>
    </submittedName>
</protein>
<proteinExistence type="predicted"/>
<evidence type="ECO:0000313" key="3">
    <source>
        <dbReference type="Proteomes" id="UP001153269"/>
    </source>
</evidence>
<name>A0A9N7Y431_PLEPL</name>
<feature type="region of interest" description="Disordered" evidence="1">
    <location>
        <begin position="1"/>
        <end position="69"/>
    </location>
</feature>
<evidence type="ECO:0000313" key="2">
    <source>
        <dbReference type="EMBL" id="CAB1417540.1"/>
    </source>
</evidence>
<dbReference type="AlphaFoldDB" id="A0A9N7Y431"/>
<dbReference type="EMBL" id="CADEAL010000269">
    <property type="protein sequence ID" value="CAB1417540.1"/>
    <property type="molecule type" value="Genomic_DNA"/>
</dbReference>
<keyword evidence="3" id="KW-1185">Reference proteome</keyword>
<feature type="compositionally biased region" description="Basic and acidic residues" evidence="1">
    <location>
        <begin position="104"/>
        <end position="120"/>
    </location>
</feature>